<reference evidence="2 3" key="1">
    <citation type="journal article" date="2015" name="Microbiome">
        <title>Genomic resolution of linkages in carbon, nitrogen, and sulfur cycling among widespread estuary sediment bacteria.</title>
        <authorList>
            <person name="Baker B.J."/>
            <person name="Lazar C.S."/>
            <person name="Teske A.P."/>
            <person name="Dick G.J."/>
        </authorList>
    </citation>
    <scope>NUCLEOTIDE SEQUENCE [LARGE SCALE GENOMIC DNA]</scope>
    <source>
        <strain evidence="2">DG_24</strain>
    </source>
</reference>
<dbReference type="EMBL" id="LIZS01000007">
    <property type="protein sequence ID" value="KPJ54040.1"/>
    <property type="molecule type" value="Genomic_DNA"/>
</dbReference>
<name>A0A0S7WV37_UNCT6</name>
<organism evidence="2 3">
    <name type="scientific">candidate division TA06 bacterium DG_24</name>
    <dbReference type="NCBI Taxonomy" id="1703770"/>
    <lineage>
        <taxon>Bacteria</taxon>
        <taxon>Bacteria division TA06</taxon>
    </lineage>
</organism>
<proteinExistence type="predicted"/>
<accession>A0A0S7WV37</accession>
<feature type="signal peptide" evidence="1">
    <location>
        <begin position="1"/>
        <end position="20"/>
    </location>
</feature>
<dbReference type="SUPFAM" id="SSF51004">
    <property type="entry name" value="C-terminal (heme d1) domain of cytochrome cd1-nitrite reductase"/>
    <property type="match status" value="1"/>
</dbReference>
<dbReference type="InterPro" id="IPR011048">
    <property type="entry name" value="Haem_d1_sf"/>
</dbReference>
<evidence type="ECO:0000256" key="1">
    <source>
        <dbReference type="SAM" id="SignalP"/>
    </source>
</evidence>
<dbReference type="Proteomes" id="UP000052008">
    <property type="component" value="Unassembled WGS sequence"/>
</dbReference>
<dbReference type="Gene3D" id="2.130.10.10">
    <property type="entry name" value="YVTN repeat-like/Quinoprotein amine dehydrogenase"/>
    <property type="match status" value="1"/>
</dbReference>
<evidence type="ECO:0000313" key="3">
    <source>
        <dbReference type="Proteomes" id="UP000052008"/>
    </source>
</evidence>
<evidence type="ECO:0008006" key="4">
    <source>
        <dbReference type="Google" id="ProtNLM"/>
    </source>
</evidence>
<dbReference type="InterPro" id="IPR015943">
    <property type="entry name" value="WD40/YVTN_repeat-like_dom_sf"/>
</dbReference>
<evidence type="ECO:0000313" key="2">
    <source>
        <dbReference type="EMBL" id="KPJ54040.1"/>
    </source>
</evidence>
<protein>
    <recommendedName>
        <fullName evidence="4">Next to BRCA1 central domain-containing protein</fullName>
    </recommendedName>
</protein>
<comment type="caution">
    <text evidence="2">The sequence shown here is derived from an EMBL/GenBank/DDBJ whole genome shotgun (WGS) entry which is preliminary data.</text>
</comment>
<feature type="chain" id="PRO_5006639660" description="Next to BRCA1 central domain-containing protein" evidence="1">
    <location>
        <begin position="21"/>
        <end position="379"/>
    </location>
</feature>
<keyword evidence="1" id="KW-0732">Signal</keyword>
<sequence length="379" mass="41925">MRRTLTIFVAISMIAFAAAAADLSAVVDMDGDGRDDATLEIVAHAGPVAGQATDDVVHSIPTPQGVQTIVWVCEGDQTEGTLFVCDLWDLVMYELDPATGDVLNSFAAVGSGAHGLAWDGQYLIQNEYGAYTAHFTDKNTGMVYYSQPSSGGYGMTWGKWGNPYNDQWLWVADHGTAMIYQDDYYTGNNVFSFPGTGTTVGAAWDGSHVWDSNWVASTVSRYDPNTGALLNTIATPYWNPRDLCWDGHYLWTIHWENQTAYQIDLWLNAQLYPVTCYLNPRYIEKQPGDEITFNASVMNHTDAPVAVDLWMEAHQVGTGETWVGDVAHVTLAPGIMYNVFVTKYVPGCPTTHGMWDLYMKCGDFPEWEFQDGIVVNVVP</sequence>
<dbReference type="STRING" id="1703770.AMJ39_01895"/>
<gene>
    <name evidence="2" type="ORF">AMJ39_01895</name>
</gene>
<dbReference type="AlphaFoldDB" id="A0A0S7WV37"/>